<dbReference type="OrthoDB" id="8557487at2"/>
<dbReference type="EMBL" id="FOCI01000007">
    <property type="protein sequence ID" value="SEM96549.1"/>
    <property type="molecule type" value="Genomic_DNA"/>
</dbReference>
<dbReference type="InterPro" id="IPR005652">
    <property type="entry name" value="Photo_RC_H"/>
</dbReference>
<dbReference type="NCBIfam" id="TIGR01150">
    <property type="entry name" value="puhA"/>
    <property type="match status" value="1"/>
</dbReference>
<proteinExistence type="predicted"/>
<keyword evidence="1" id="KW-0472">Membrane</keyword>
<dbReference type="InterPro" id="IPR011033">
    <property type="entry name" value="PRC_barrel-like_sf"/>
</dbReference>
<gene>
    <name evidence="4" type="ORF">SAMN04488003_10748</name>
</gene>
<dbReference type="Pfam" id="PF05239">
    <property type="entry name" value="PRC"/>
    <property type="match status" value="1"/>
</dbReference>
<organism evidence="4 5">
    <name type="scientific">Loktanella fryxellensis</name>
    <dbReference type="NCBI Taxonomy" id="245187"/>
    <lineage>
        <taxon>Bacteria</taxon>
        <taxon>Pseudomonadati</taxon>
        <taxon>Pseudomonadota</taxon>
        <taxon>Alphaproteobacteria</taxon>
        <taxon>Rhodobacterales</taxon>
        <taxon>Roseobacteraceae</taxon>
        <taxon>Loktanella</taxon>
    </lineage>
</organism>
<dbReference type="SUPFAM" id="SSF50346">
    <property type="entry name" value="PRC-barrel domain"/>
    <property type="match status" value="1"/>
</dbReference>
<accession>A0A1H8CNR6</accession>
<feature type="domain" description="Photosynthetic reaction centre H subunit N-terminal" evidence="2">
    <location>
        <begin position="5"/>
        <end position="139"/>
    </location>
</feature>
<dbReference type="SUPFAM" id="SSF81490">
    <property type="entry name" value="Photosystem II reaction centre subunit H, transmembrane region"/>
    <property type="match status" value="1"/>
</dbReference>
<dbReference type="GO" id="GO:0030077">
    <property type="term" value="C:plasma membrane light-harvesting complex"/>
    <property type="evidence" value="ECO:0007669"/>
    <property type="project" value="InterPro"/>
</dbReference>
<dbReference type="Pfam" id="PF03967">
    <property type="entry name" value="PRCH"/>
    <property type="match status" value="1"/>
</dbReference>
<feature type="transmembrane region" description="Helical" evidence="1">
    <location>
        <begin position="12"/>
        <end position="31"/>
    </location>
</feature>
<evidence type="ECO:0000313" key="4">
    <source>
        <dbReference type="EMBL" id="SEM96549.1"/>
    </source>
</evidence>
<dbReference type="STRING" id="245187.SAMN04488003_10748"/>
<evidence type="ECO:0000313" key="5">
    <source>
        <dbReference type="Proteomes" id="UP000199585"/>
    </source>
</evidence>
<protein>
    <submittedName>
        <fullName evidence="4">Photosynthetic reaction center H subunit</fullName>
    </submittedName>
</protein>
<keyword evidence="5" id="KW-1185">Reference proteome</keyword>
<name>A0A1H8CNR6_9RHOB</name>
<dbReference type="InterPro" id="IPR014747">
    <property type="entry name" value="Bac_photo_RC_H_C"/>
</dbReference>
<reference evidence="4 5" key="1">
    <citation type="submission" date="2016-10" db="EMBL/GenBank/DDBJ databases">
        <authorList>
            <person name="de Groot N.N."/>
        </authorList>
    </citation>
    <scope>NUCLEOTIDE SEQUENCE [LARGE SCALE GENOMIC DNA]</scope>
    <source>
        <strain evidence="4 5">DSM 16213</strain>
    </source>
</reference>
<dbReference type="InterPro" id="IPR027275">
    <property type="entry name" value="PRC-brl_dom"/>
</dbReference>
<keyword evidence="1" id="KW-1133">Transmembrane helix</keyword>
<feature type="domain" description="PRC-barrel" evidence="3">
    <location>
        <begin position="150"/>
        <end position="214"/>
    </location>
</feature>
<evidence type="ECO:0000256" key="1">
    <source>
        <dbReference type="SAM" id="Phobius"/>
    </source>
</evidence>
<evidence type="ECO:0000259" key="3">
    <source>
        <dbReference type="Pfam" id="PF05239"/>
    </source>
</evidence>
<dbReference type="Gene3D" id="4.10.540.10">
    <property type="entry name" value="Photosynthetic reaction centre, H subunit, N-terminal domain"/>
    <property type="match status" value="1"/>
</dbReference>
<evidence type="ECO:0000259" key="2">
    <source>
        <dbReference type="Pfam" id="PF03967"/>
    </source>
</evidence>
<dbReference type="AlphaFoldDB" id="A0A1H8CNR6"/>
<dbReference type="Gene3D" id="3.90.50.10">
    <property type="entry name" value="Photosynthetic Reaction Center, subunit H, domain 2"/>
    <property type="match status" value="1"/>
</dbReference>
<dbReference type="InterPro" id="IPR015810">
    <property type="entry name" value="Photo_RC_H_N"/>
</dbReference>
<dbReference type="GO" id="GO:0019684">
    <property type="term" value="P:photosynthesis, light reaction"/>
    <property type="evidence" value="ECO:0007669"/>
    <property type="project" value="InterPro"/>
</dbReference>
<dbReference type="Proteomes" id="UP000199585">
    <property type="component" value="Unassembled WGS sequence"/>
</dbReference>
<sequence length="260" mass="28653">MLGVTFFGNVDLAQVALYMFWIFFAGLVIYLQRENMREGYPLRDDKDGIPANESLWSLPTPKTFLLRDGRGEVTVPSLAFEAAHMRTDLALAPSSAASGSPWIPTGDPMVDGVGPASWAPRRDIPELDAHGHLKLKPMSQLPEFHISMGRDPRGLPVVGGDGEVVGRVIDLWIDVPEQLIRYLTVDLNPEGSGQTRLIPMTMARIMSNRVRVRALYAHNWAGIPTIKAGDQITLLEEEKIMAYVAGGTLYASEARTNTKL</sequence>
<keyword evidence="1" id="KW-0812">Transmembrane</keyword>
<dbReference type="RefSeq" id="WP_089900881.1">
    <property type="nucleotide sequence ID" value="NZ_FOCI01000007.1"/>
</dbReference>
<dbReference type="InterPro" id="IPR037097">
    <property type="entry name" value="Photo_RC_H_N_sf"/>
</dbReference>